<feature type="compositionally biased region" description="Basic and acidic residues" evidence="1">
    <location>
        <begin position="20"/>
        <end position="31"/>
    </location>
</feature>
<keyword evidence="2" id="KW-0808">Transferase</keyword>
<proteinExistence type="predicted"/>
<reference evidence="2 3" key="1">
    <citation type="submission" date="2017-02" db="EMBL/GenBank/DDBJ databases">
        <authorList>
            <person name="Peterson S.W."/>
        </authorList>
    </citation>
    <scope>NUCLEOTIDE SEQUENCE [LARGE SCALE GENOMIC DNA]</scope>
    <source>
        <strain evidence="2 3">DSM 45154</strain>
    </source>
</reference>
<dbReference type="STRING" id="1122192.SAMN02745673_02008"/>
<evidence type="ECO:0000313" key="2">
    <source>
        <dbReference type="EMBL" id="SJZ95109.1"/>
    </source>
</evidence>
<evidence type="ECO:0000313" key="3">
    <source>
        <dbReference type="Proteomes" id="UP000190637"/>
    </source>
</evidence>
<sequence length="255" mass="28323">MDAGEADHHGGALPVSAPAVRDRPSPHAHGLDHGAATALDYAVTSIPTTPLCPKIILEGTRLTGKTDLAFALNEHPRIVGPRRYRYHSPLVSAEWSGLSNQAWGPSLIDFGPELADPALETYRTWVRMFELQRYYSWIVDRFHLSTRVHQARLGRHYDFGWLEERLAPLGFVVVLCTRAPATFPAARAERLKVSGNPSQYDDLSTFVREQEELRAAAASSRLPVLELEVADRGIPELADAVADFLDERDLLRLPA</sequence>
<keyword evidence="2" id="KW-0418">Kinase</keyword>
<name>A0A1T4PUL2_9ACTN</name>
<feature type="region of interest" description="Disordered" evidence="1">
    <location>
        <begin position="1"/>
        <end position="31"/>
    </location>
</feature>
<dbReference type="Proteomes" id="UP000190637">
    <property type="component" value="Unassembled WGS sequence"/>
</dbReference>
<dbReference type="GO" id="GO:0016301">
    <property type="term" value="F:kinase activity"/>
    <property type="evidence" value="ECO:0007669"/>
    <property type="project" value="UniProtKB-KW"/>
</dbReference>
<feature type="compositionally biased region" description="Basic and acidic residues" evidence="1">
    <location>
        <begin position="1"/>
        <end position="10"/>
    </location>
</feature>
<protein>
    <submittedName>
        <fullName evidence="2">Thymidylate kinase</fullName>
    </submittedName>
</protein>
<dbReference type="EMBL" id="FUWS01000004">
    <property type="protein sequence ID" value="SJZ95109.1"/>
    <property type="molecule type" value="Genomic_DNA"/>
</dbReference>
<keyword evidence="3" id="KW-1185">Reference proteome</keyword>
<organism evidence="2 3">
    <name type="scientific">Marinactinospora thermotolerans DSM 45154</name>
    <dbReference type="NCBI Taxonomy" id="1122192"/>
    <lineage>
        <taxon>Bacteria</taxon>
        <taxon>Bacillati</taxon>
        <taxon>Actinomycetota</taxon>
        <taxon>Actinomycetes</taxon>
        <taxon>Streptosporangiales</taxon>
        <taxon>Nocardiopsidaceae</taxon>
        <taxon>Marinactinospora</taxon>
    </lineage>
</organism>
<dbReference type="AlphaFoldDB" id="A0A1T4PUL2"/>
<accession>A0A1T4PUL2</accession>
<gene>
    <name evidence="2" type="ORF">SAMN02745673_02008</name>
</gene>
<evidence type="ECO:0000256" key="1">
    <source>
        <dbReference type="SAM" id="MobiDB-lite"/>
    </source>
</evidence>